<feature type="domain" description="Myb-like" evidence="9">
    <location>
        <begin position="32"/>
        <end position="84"/>
    </location>
</feature>
<dbReference type="FunFam" id="1.10.10.60:FF:000119">
    <property type="entry name" value="Transcription factor GAMYB"/>
    <property type="match status" value="1"/>
</dbReference>
<organism evidence="11 12">
    <name type="scientific">Salix udensis</name>
    <dbReference type="NCBI Taxonomy" id="889485"/>
    <lineage>
        <taxon>Eukaryota</taxon>
        <taxon>Viridiplantae</taxon>
        <taxon>Streptophyta</taxon>
        <taxon>Embryophyta</taxon>
        <taxon>Tracheophyta</taxon>
        <taxon>Spermatophyta</taxon>
        <taxon>Magnoliopsida</taxon>
        <taxon>eudicotyledons</taxon>
        <taxon>Gunneridae</taxon>
        <taxon>Pentapetalae</taxon>
        <taxon>rosids</taxon>
        <taxon>fabids</taxon>
        <taxon>Malpighiales</taxon>
        <taxon>Salicaceae</taxon>
        <taxon>Saliceae</taxon>
        <taxon>Salix</taxon>
    </lineage>
</organism>
<dbReference type="GO" id="GO:0003677">
    <property type="term" value="F:DNA binding"/>
    <property type="evidence" value="ECO:0007669"/>
    <property type="project" value="UniProtKB-KW"/>
</dbReference>
<dbReference type="SUPFAM" id="SSF46689">
    <property type="entry name" value="Homeodomain-like"/>
    <property type="match status" value="1"/>
</dbReference>
<gene>
    <name evidence="11" type="ORF">OIU84_008484</name>
</gene>
<keyword evidence="3" id="KW-0805">Transcription regulation</keyword>
<dbReference type="InterPro" id="IPR009057">
    <property type="entry name" value="Homeodomain-like_sf"/>
</dbReference>
<evidence type="ECO:0000256" key="7">
    <source>
        <dbReference type="ARBA" id="ARBA00023242"/>
    </source>
</evidence>
<evidence type="ECO:0000256" key="1">
    <source>
        <dbReference type="ARBA" id="ARBA00004123"/>
    </source>
</evidence>
<evidence type="ECO:0000313" key="12">
    <source>
        <dbReference type="Proteomes" id="UP001162972"/>
    </source>
</evidence>
<feature type="region of interest" description="Disordered" evidence="8">
    <location>
        <begin position="1"/>
        <end position="27"/>
    </location>
</feature>
<dbReference type="GO" id="GO:0005634">
    <property type="term" value="C:nucleus"/>
    <property type="evidence" value="ECO:0007669"/>
    <property type="project" value="UniProtKB-SubCell"/>
</dbReference>
<dbReference type="FunFam" id="1.10.10.60:FF:000001">
    <property type="entry name" value="MYB-related transcription factor"/>
    <property type="match status" value="1"/>
</dbReference>
<name>A0AAD6JR96_9ROSI</name>
<evidence type="ECO:0000259" key="9">
    <source>
        <dbReference type="PROSITE" id="PS50090"/>
    </source>
</evidence>
<feature type="domain" description="Myb-like" evidence="9">
    <location>
        <begin position="85"/>
        <end position="135"/>
    </location>
</feature>
<comment type="caution">
    <text evidence="11">The sequence shown here is derived from an EMBL/GenBank/DDBJ whole genome shotgun (WGS) entry which is preliminary data.</text>
</comment>
<reference evidence="11 12" key="1">
    <citation type="journal article" date="2023" name="Int. J. Mol. Sci.">
        <title>De Novo Assembly and Annotation of 11 Diverse Shrub Willow (Salix) Genomes Reveals Novel Gene Organization in Sex-Linked Regions.</title>
        <authorList>
            <person name="Hyden B."/>
            <person name="Feng K."/>
            <person name="Yates T.B."/>
            <person name="Jawdy S."/>
            <person name="Cereghino C."/>
            <person name="Smart L.B."/>
            <person name="Muchero W."/>
        </authorList>
    </citation>
    <scope>NUCLEOTIDE SEQUENCE [LARGE SCALE GENOMIC DNA]</scope>
    <source>
        <tissue evidence="11">Shoot tip</tissue>
    </source>
</reference>
<dbReference type="PANTHER" id="PTHR47995">
    <property type="entry name" value="TRANSCRIPTION FACTOR MYB33-RELATED"/>
    <property type="match status" value="1"/>
</dbReference>
<dbReference type="EMBL" id="JAPFFJ010000015">
    <property type="protein sequence ID" value="KAJ6408795.1"/>
    <property type="molecule type" value="Genomic_DNA"/>
</dbReference>
<dbReference type="PROSITE" id="PS50090">
    <property type="entry name" value="MYB_LIKE"/>
    <property type="match status" value="2"/>
</dbReference>
<evidence type="ECO:0000256" key="5">
    <source>
        <dbReference type="ARBA" id="ARBA00023159"/>
    </source>
</evidence>
<sequence length="515" mass="56425">MMDDSEDSKRSKGCHGSPAADEVNDGGMVGGMIPLKKGPWTSAEDAILIDYVKKHGEGNWNAVQKHSGLFRCGKSCRLRWANHLRPDLKKGAFTPEEENCIVELHAMMGNKWARMAAELPGRTDNEIKNYWNTRIKRLQRASLPIYPPDVCLRLYKTIQDGQNMGTLQTGDTYDPELMQTDHFKIPEVEFKNLELSRGVPSYSLGLFDTSASSMLKQGVGSSYGNGLVFPTMHPAKRPRESQTIFTGLDGIVGRGLPVSVFDQLTDYPCGKIIEHSGLSSPYDPDLSTYDQPSWDVLPGSHAILNDNSSSASAPICVAMKLELPSLQYSESQQDSWGTPASPLPSLESVDTLIQSPPTKEMWSDGQSSRSSGLLDAVLYESRNLKNSKKCSGHPTSDVSVAFGEIHGSPLNPSETEWEVHADLKSPSGHSTSSLYSECTPVSGSSLDGRAYNVRPEAVDQVLIPYAEARKYPNQTDCNKPDVLLGTAWFTTSNNCHKDQFFQTDDVAANLGGDQP</sequence>
<dbReference type="CDD" id="cd00167">
    <property type="entry name" value="SANT"/>
    <property type="match status" value="2"/>
</dbReference>
<evidence type="ECO:0000256" key="2">
    <source>
        <dbReference type="ARBA" id="ARBA00022737"/>
    </source>
</evidence>
<dbReference type="GO" id="GO:0045893">
    <property type="term" value="P:positive regulation of DNA-templated transcription"/>
    <property type="evidence" value="ECO:0007669"/>
    <property type="project" value="UniProtKB-ARBA"/>
</dbReference>
<dbReference type="PROSITE" id="PS51294">
    <property type="entry name" value="HTH_MYB"/>
    <property type="match status" value="2"/>
</dbReference>
<proteinExistence type="predicted"/>
<dbReference type="GO" id="GO:0048235">
    <property type="term" value="P:pollen sperm cell differentiation"/>
    <property type="evidence" value="ECO:0007669"/>
    <property type="project" value="UniProtKB-ARBA"/>
</dbReference>
<dbReference type="Proteomes" id="UP001162972">
    <property type="component" value="Chromosome 9"/>
</dbReference>
<dbReference type="InterPro" id="IPR001005">
    <property type="entry name" value="SANT/Myb"/>
</dbReference>
<dbReference type="InterPro" id="IPR017930">
    <property type="entry name" value="Myb_dom"/>
</dbReference>
<evidence type="ECO:0000256" key="4">
    <source>
        <dbReference type="ARBA" id="ARBA00023125"/>
    </source>
</evidence>
<dbReference type="AlphaFoldDB" id="A0AAD6JR96"/>
<keyword evidence="7" id="KW-0539">Nucleus</keyword>
<keyword evidence="12" id="KW-1185">Reference proteome</keyword>
<comment type="subcellular location">
    <subcellularLocation>
        <location evidence="1">Nucleus</location>
    </subcellularLocation>
</comment>
<evidence type="ECO:0000259" key="10">
    <source>
        <dbReference type="PROSITE" id="PS51294"/>
    </source>
</evidence>
<dbReference type="GO" id="GO:0009653">
    <property type="term" value="P:anatomical structure morphogenesis"/>
    <property type="evidence" value="ECO:0007669"/>
    <property type="project" value="UniProtKB-ARBA"/>
</dbReference>
<keyword evidence="6" id="KW-0804">Transcription</keyword>
<accession>A0AAD6JR96</accession>
<dbReference type="Pfam" id="PF00249">
    <property type="entry name" value="Myb_DNA-binding"/>
    <property type="match status" value="2"/>
</dbReference>
<dbReference type="PANTHER" id="PTHR47995:SF34">
    <property type="entry name" value="TRANSCRIPTION FACTOR GAMYB-LIKE"/>
    <property type="match status" value="1"/>
</dbReference>
<dbReference type="Gene3D" id="1.10.10.60">
    <property type="entry name" value="Homeodomain-like"/>
    <property type="match status" value="2"/>
</dbReference>
<evidence type="ECO:0008006" key="13">
    <source>
        <dbReference type="Google" id="ProtNLM"/>
    </source>
</evidence>
<feature type="domain" description="HTH myb-type" evidence="10">
    <location>
        <begin position="32"/>
        <end position="84"/>
    </location>
</feature>
<evidence type="ECO:0000256" key="3">
    <source>
        <dbReference type="ARBA" id="ARBA00023015"/>
    </source>
</evidence>
<keyword evidence="5" id="KW-0010">Activator</keyword>
<dbReference type="SMART" id="SM00717">
    <property type="entry name" value="SANT"/>
    <property type="match status" value="2"/>
</dbReference>
<evidence type="ECO:0000256" key="6">
    <source>
        <dbReference type="ARBA" id="ARBA00023163"/>
    </source>
</evidence>
<dbReference type="GO" id="GO:0040008">
    <property type="term" value="P:regulation of growth"/>
    <property type="evidence" value="ECO:0007669"/>
    <property type="project" value="UniProtKB-ARBA"/>
</dbReference>
<feature type="domain" description="HTH myb-type" evidence="10">
    <location>
        <begin position="85"/>
        <end position="139"/>
    </location>
</feature>
<keyword evidence="2" id="KW-0677">Repeat</keyword>
<evidence type="ECO:0000313" key="11">
    <source>
        <dbReference type="EMBL" id="KAJ6408795.1"/>
    </source>
</evidence>
<protein>
    <recommendedName>
        <fullName evidence="13">Transcription factor GAMYB</fullName>
    </recommendedName>
</protein>
<keyword evidence="4" id="KW-0238">DNA-binding</keyword>
<evidence type="ECO:0000256" key="8">
    <source>
        <dbReference type="SAM" id="MobiDB-lite"/>
    </source>
</evidence>